<proteinExistence type="predicted"/>
<evidence type="ECO:0000313" key="3">
    <source>
        <dbReference type="Proteomes" id="UP000070700"/>
    </source>
</evidence>
<accession>A0A194WXB7</accession>
<feature type="compositionally biased region" description="Acidic residues" evidence="1">
    <location>
        <begin position="195"/>
        <end position="214"/>
    </location>
</feature>
<dbReference type="AlphaFoldDB" id="A0A194WXB7"/>
<evidence type="ECO:0000256" key="1">
    <source>
        <dbReference type="SAM" id="MobiDB-lite"/>
    </source>
</evidence>
<name>A0A194WXB7_MOLSC</name>
<feature type="compositionally biased region" description="Basic and acidic residues" evidence="1">
    <location>
        <begin position="215"/>
        <end position="226"/>
    </location>
</feature>
<reference evidence="2 3" key="1">
    <citation type="submission" date="2015-10" db="EMBL/GenBank/DDBJ databases">
        <title>Full genome of DAOMC 229536 Phialocephala scopiformis, a fungal endophyte of spruce producing the potent anti-insectan compound rugulosin.</title>
        <authorList>
            <consortium name="DOE Joint Genome Institute"/>
            <person name="Walker A.K."/>
            <person name="Frasz S.L."/>
            <person name="Seifert K.A."/>
            <person name="Miller J.D."/>
            <person name="Mondo S.J."/>
            <person name="Labutti K."/>
            <person name="Lipzen A."/>
            <person name="Dockter R."/>
            <person name="Kennedy M."/>
            <person name="Grigoriev I.V."/>
            <person name="Spatafora J.W."/>
        </authorList>
    </citation>
    <scope>NUCLEOTIDE SEQUENCE [LARGE SCALE GENOMIC DNA]</scope>
    <source>
        <strain evidence="2 3">CBS 120377</strain>
    </source>
</reference>
<feature type="region of interest" description="Disordered" evidence="1">
    <location>
        <begin position="165"/>
        <end position="239"/>
    </location>
</feature>
<keyword evidence="3" id="KW-1185">Reference proteome</keyword>
<feature type="compositionally biased region" description="Acidic residues" evidence="1">
    <location>
        <begin position="168"/>
        <end position="180"/>
    </location>
</feature>
<gene>
    <name evidence="2" type="ORF">LY89DRAFT_673530</name>
</gene>
<dbReference type="RefSeq" id="XP_018066930.1">
    <property type="nucleotide sequence ID" value="XM_018213367.1"/>
</dbReference>
<sequence>MRERLAGVNLSQVEDFGSLYQGILTAQLLHLDHGWISEQWKLALTLQSFSPMRHGYRIVTIAEFWTTDEELRTCLLPFIQSHGSNSKLVVQVLSDLAQNYDIPSWLYKELLPLAFDVLDPEQMNSGQISNVICQMHKLGMRAECEYFISRITMKAVLGWAIDPAADSNSDEEADEAEQDSDGSIRGEEQNGESSGSDDSEAVDLEDDDNDGTDSNDDHADEDKQSQQEDDNDVAEERVLTKKDRKDAYTSFLSTLTKCVSMDSLSKAPFTKTMYRRILSLFVADHQNNKPQDHHFSYISVGCKPNVTELEDGTTVIKQNCPQCRTLDLSSLNTFLNQHSPTEVSLDLQLGQKGGSIRAERDHLRKWLVRDNPTGPHIKISTRMSQIKNGMLITKCDPVYDTKVREWQIAGAELKKQFSEIGEELLRHLLGKHFDAIMALKPIVLSDPVTVPKRPLQISNQVFEDEEPTRKRLKTSL</sequence>
<protein>
    <submittedName>
        <fullName evidence="2">Uncharacterized protein</fullName>
    </submittedName>
</protein>
<dbReference type="Proteomes" id="UP000070700">
    <property type="component" value="Unassembled WGS sequence"/>
</dbReference>
<dbReference type="GeneID" id="28823093"/>
<organism evidence="2 3">
    <name type="scientific">Mollisia scopiformis</name>
    <name type="common">Conifer needle endophyte fungus</name>
    <name type="synonym">Phialocephala scopiformis</name>
    <dbReference type="NCBI Taxonomy" id="149040"/>
    <lineage>
        <taxon>Eukaryota</taxon>
        <taxon>Fungi</taxon>
        <taxon>Dikarya</taxon>
        <taxon>Ascomycota</taxon>
        <taxon>Pezizomycotina</taxon>
        <taxon>Leotiomycetes</taxon>
        <taxon>Helotiales</taxon>
        <taxon>Mollisiaceae</taxon>
        <taxon>Mollisia</taxon>
    </lineage>
</organism>
<dbReference type="InParanoid" id="A0A194WXB7"/>
<evidence type="ECO:0000313" key="2">
    <source>
        <dbReference type="EMBL" id="KUJ12575.1"/>
    </source>
</evidence>
<dbReference type="KEGG" id="psco:LY89DRAFT_673530"/>
<dbReference type="EMBL" id="KQ947424">
    <property type="protein sequence ID" value="KUJ12575.1"/>
    <property type="molecule type" value="Genomic_DNA"/>
</dbReference>